<evidence type="ECO:0000256" key="6">
    <source>
        <dbReference type="ARBA" id="ARBA00012487"/>
    </source>
</evidence>
<comment type="pathway">
    <text evidence="4">Lipid metabolism.</text>
</comment>
<evidence type="ECO:0000256" key="18">
    <source>
        <dbReference type="RuleBase" id="RU003938"/>
    </source>
</evidence>
<keyword evidence="13 19" id="KW-1133">Transmembrane helix</keyword>
<evidence type="ECO:0000256" key="17">
    <source>
        <dbReference type="ARBA" id="ARBA00023264"/>
    </source>
</evidence>
<dbReference type="UniPathway" id="UPA00557">
    <property type="reaction ID" value="UER00614"/>
</dbReference>
<comment type="catalytic activity">
    <reaction evidence="1 18">
        <text>a 1,2-diacyl-sn-glycero-3-phosphate + CTP + H(+) = a CDP-1,2-diacyl-sn-glycerol + diphosphate</text>
        <dbReference type="Rhea" id="RHEA:16229"/>
        <dbReference type="ChEBI" id="CHEBI:15378"/>
        <dbReference type="ChEBI" id="CHEBI:33019"/>
        <dbReference type="ChEBI" id="CHEBI:37563"/>
        <dbReference type="ChEBI" id="CHEBI:58332"/>
        <dbReference type="ChEBI" id="CHEBI:58608"/>
        <dbReference type="EC" id="2.7.7.41"/>
    </reaction>
</comment>
<dbReference type="GO" id="GO:0016024">
    <property type="term" value="P:CDP-diacylglycerol biosynthetic process"/>
    <property type="evidence" value="ECO:0007669"/>
    <property type="project" value="UniProtKB-UniPathway"/>
</dbReference>
<dbReference type="EC" id="2.7.7.41" evidence="6 18"/>
<comment type="pathway">
    <text evidence="3 18">Phospholipid metabolism; CDP-diacylglycerol biosynthesis; CDP-diacylglycerol from sn-glycerol 3-phosphate: step 3/3.</text>
</comment>
<evidence type="ECO:0000256" key="14">
    <source>
        <dbReference type="ARBA" id="ARBA00023098"/>
    </source>
</evidence>
<evidence type="ECO:0000256" key="12">
    <source>
        <dbReference type="ARBA" id="ARBA00022695"/>
    </source>
</evidence>
<evidence type="ECO:0000256" key="9">
    <source>
        <dbReference type="ARBA" id="ARBA00022516"/>
    </source>
</evidence>
<evidence type="ECO:0000256" key="15">
    <source>
        <dbReference type="ARBA" id="ARBA00023136"/>
    </source>
</evidence>
<keyword evidence="11 18" id="KW-0812">Transmembrane</keyword>
<keyword evidence="10 18" id="KW-0808">Transferase</keyword>
<evidence type="ECO:0000256" key="2">
    <source>
        <dbReference type="ARBA" id="ARBA00004651"/>
    </source>
</evidence>
<feature type="transmembrane region" description="Helical" evidence="19">
    <location>
        <begin position="203"/>
        <end position="223"/>
    </location>
</feature>
<organism evidence="20">
    <name type="scientific">Candidatus Atribacter allofermentans</name>
    <dbReference type="NCBI Taxonomy" id="1852833"/>
    <lineage>
        <taxon>Bacteria</taxon>
        <taxon>Pseudomonadati</taxon>
        <taxon>Atribacterota</taxon>
        <taxon>Atribacteria</taxon>
        <taxon>Atribacterales</taxon>
        <taxon>Atribacteraceae</taxon>
        <taxon>Atribacter</taxon>
    </lineage>
</organism>
<feature type="transmembrane region" description="Helical" evidence="19">
    <location>
        <begin position="20"/>
        <end position="46"/>
    </location>
</feature>
<dbReference type="InterPro" id="IPR000374">
    <property type="entry name" value="PC_trans"/>
</dbReference>
<evidence type="ECO:0000256" key="19">
    <source>
        <dbReference type="SAM" id="Phobius"/>
    </source>
</evidence>
<evidence type="ECO:0000256" key="10">
    <source>
        <dbReference type="ARBA" id="ARBA00022679"/>
    </source>
</evidence>
<evidence type="ECO:0000256" key="1">
    <source>
        <dbReference type="ARBA" id="ARBA00001698"/>
    </source>
</evidence>
<dbReference type="GO" id="GO:0005886">
    <property type="term" value="C:plasma membrane"/>
    <property type="evidence" value="ECO:0007669"/>
    <property type="project" value="UniProtKB-SubCell"/>
</dbReference>
<evidence type="ECO:0000256" key="5">
    <source>
        <dbReference type="ARBA" id="ARBA00010185"/>
    </source>
</evidence>
<keyword evidence="16" id="KW-0594">Phospholipid biosynthesis</keyword>
<keyword evidence="15 19" id="KW-0472">Membrane</keyword>
<keyword evidence="14" id="KW-0443">Lipid metabolism</keyword>
<keyword evidence="12 18" id="KW-0548">Nucleotidyltransferase</keyword>
<evidence type="ECO:0000313" key="20">
    <source>
        <dbReference type="EMBL" id="OQA61263.1"/>
    </source>
</evidence>
<evidence type="ECO:0000256" key="4">
    <source>
        <dbReference type="ARBA" id="ARBA00005189"/>
    </source>
</evidence>
<evidence type="ECO:0000256" key="11">
    <source>
        <dbReference type="ARBA" id="ARBA00022692"/>
    </source>
</evidence>
<protein>
    <recommendedName>
        <fullName evidence="7 18">Phosphatidate cytidylyltransferase</fullName>
        <ecNumber evidence="6 18">2.7.7.41</ecNumber>
    </recommendedName>
</protein>
<dbReference type="GO" id="GO:0004605">
    <property type="term" value="F:phosphatidate cytidylyltransferase activity"/>
    <property type="evidence" value="ECO:0007669"/>
    <property type="project" value="UniProtKB-EC"/>
</dbReference>
<name>A0A1V5T416_9BACT</name>
<dbReference type="PANTHER" id="PTHR46382">
    <property type="entry name" value="PHOSPHATIDATE CYTIDYLYLTRANSFERASE"/>
    <property type="match status" value="1"/>
</dbReference>
<feature type="transmembrane region" description="Helical" evidence="19">
    <location>
        <begin position="111"/>
        <end position="129"/>
    </location>
</feature>
<comment type="caution">
    <text evidence="20">The sequence shown here is derived from an EMBL/GenBank/DDBJ whole genome shotgun (WGS) entry which is preliminary data.</text>
</comment>
<feature type="transmembrane region" description="Helical" evidence="19">
    <location>
        <begin position="135"/>
        <end position="157"/>
    </location>
</feature>
<dbReference type="AlphaFoldDB" id="A0A1V5T416"/>
<feature type="transmembrane region" description="Helical" evidence="19">
    <location>
        <begin position="58"/>
        <end position="78"/>
    </location>
</feature>
<evidence type="ECO:0000256" key="16">
    <source>
        <dbReference type="ARBA" id="ARBA00023209"/>
    </source>
</evidence>
<comment type="subcellular location">
    <subcellularLocation>
        <location evidence="2">Cell membrane</location>
        <topology evidence="2">Multi-pass membrane protein</topology>
    </subcellularLocation>
</comment>
<accession>A0A1V5T416</accession>
<evidence type="ECO:0000256" key="8">
    <source>
        <dbReference type="ARBA" id="ARBA00022475"/>
    </source>
</evidence>
<dbReference type="Pfam" id="PF01148">
    <property type="entry name" value="CTP_transf_1"/>
    <property type="match status" value="1"/>
</dbReference>
<evidence type="ECO:0000256" key="3">
    <source>
        <dbReference type="ARBA" id="ARBA00005119"/>
    </source>
</evidence>
<dbReference type="PROSITE" id="PS01315">
    <property type="entry name" value="CDS"/>
    <property type="match status" value="1"/>
</dbReference>
<evidence type="ECO:0000256" key="7">
    <source>
        <dbReference type="ARBA" id="ARBA00019373"/>
    </source>
</evidence>
<keyword evidence="17" id="KW-1208">Phospholipid metabolism</keyword>
<reference evidence="20" key="1">
    <citation type="submission" date="2017-02" db="EMBL/GenBank/DDBJ databases">
        <title>Delving into the versatile metabolic prowess of the omnipresent phylum Bacteroidetes.</title>
        <authorList>
            <person name="Nobu M.K."/>
            <person name="Mei R."/>
            <person name="Narihiro T."/>
            <person name="Kuroda K."/>
            <person name="Liu W.-T."/>
        </authorList>
    </citation>
    <scope>NUCLEOTIDE SEQUENCE</scope>
    <source>
        <strain evidence="20">ADurb.Bin276</strain>
    </source>
</reference>
<keyword evidence="8" id="KW-1003">Cell membrane</keyword>
<dbReference type="EMBL" id="MWBQ01000021">
    <property type="protein sequence ID" value="OQA61263.1"/>
    <property type="molecule type" value="Genomic_DNA"/>
</dbReference>
<proteinExistence type="inferred from homology"/>
<feature type="transmembrane region" description="Helical" evidence="19">
    <location>
        <begin position="178"/>
        <end position="197"/>
    </location>
</feature>
<feature type="transmembrane region" description="Helical" evidence="19">
    <location>
        <begin position="84"/>
        <end position="102"/>
    </location>
</feature>
<evidence type="ECO:0000256" key="13">
    <source>
        <dbReference type="ARBA" id="ARBA00022989"/>
    </source>
</evidence>
<comment type="similarity">
    <text evidence="5 18">Belongs to the CDS family.</text>
</comment>
<gene>
    <name evidence="20" type="primary">cdsA</name>
    <name evidence="20" type="ORF">BWY41_00214</name>
</gene>
<keyword evidence="9" id="KW-0444">Lipid biosynthesis</keyword>
<dbReference type="PANTHER" id="PTHR46382:SF1">
    <property type="entry name" value="PHOSPHATIDATE CYTIDYLYLTRANSFERASE"/>
    <property type="match status" value="1"/>
</dbReference>
<sequence>MTKFSQPTEFKLRTFSILLALPPFLFLIVYHDLTLIAVFAALSIFTFQEYMQMVHCKIPHRFTNVLITIAMILFYLSFLYPHSLIPIGWYIFFILLVWWSFYDRSRIVERISFFFFGIVYCIGLPFFWIKTGLDYGRWILVGFACIVWLNDIGAYLVGKKWGQHKIAPAISPGKSWEGLWGGIALSCGGALFLKIFFLSGWTVYQSLLIGLIIAVVGFIGDLFESSMKREYQLKDSGQFLPGHGGFLDRFDSFFFVAPMIYFIQTWWGG</sequence>
<dbReference type="Proteomes" id="UP000485569">
    <property type="component" value="Unassembled WGS sequence"/>
</dbReference>